<organism evidence="1 2">
    <name type="scientific">Triparma laevis f. inornata</name>
    <dbReference type="NCBI Taxonomy" id="1714386"/>
    <lineage>
        <taxon>Eukaryota</taxon>
        <taxon>Sar</taxon>
        <taxon>Stramenopiles</taxon>
        <taxon>Ochrophyta</taxon>
        <taxon>Bolidophyceae</taxon>
        <taxon>Parmales</taxon>
        <taxon>Triparmaceae</taxon>
        <taxon>Triparma</taxon>
    </lineage>
</organism>
<comment type="caution">
    <text evidence="1">The sequence shown here is derived from an EMBL/GenBank/DDBJ whole genome shotgun (WGS) entry which is preliminary data.</text>
</comment>
<evidence type="ECO:0000313" key="2">
    <source>
        <dbReference type="Proteomes" id="UP001162640"/>
    </source>
</evidence>
<protein>
    <submittedName>
        <fullName evidence="1">Uncharacterized protein</fullName>
    </submittedName>
</protein>
<reference evidence="2" key="1">
    <citation type="journal article" date="2023" name="Commun. Biol.">
        <title>Genome analysis of Parmales, the sister group of diatoms, reveals the evolutionary specialization of diatoms from phago-mixotrophs to photoautotrophs.</title>
        <authorList>
            <person name="Ban H."/>
            <person name="Sato S."/>
            <person name="Yoshikawa S."/>
            <person name="Yamada K."/>
            <person name="Nakamura Y."/>
            <person name="Ichinomiya M."/>
            <person name="Sato N."/>
            <person name="Blanc-Mathieu R."/>
            <person name="Endo H."/>
            <person name="Kuwata A."/>
            <person name="Ogata H."/>
        </authorList>
    </citation>
    <scope>NUCLEOTIDE SEQUENCE [LARGE SCALE GENOMIC DNA]</scope>
</reference>
<dbReference type="AlphaFoldDB" id="A0A9W7B666"/>
<accession>A0A9W7B666</accession>
<evidence type="ECO:0000313" key="1">
    <source>
        <dbReference type="EMBL" id="GMH84881.1"/>
    </source>
</evidence>
<proteinExistence type="predicted"/>
<name>A0A9W7B666_9STRA</name>
<dbReference type="Proteomes" id="UP001162640">
    <property type="component" value="Unassembled WGS sequence"/>
</dbReference>
<gene>
    <name evidence="1" type="ORF">TL16_g10055</name>
</gene>
<dbReference type="EMBL" id="BLQM01000351">
    <property type="protein sequence ID" value="GMH84881.1"/>
    <property type="molecule type" value="Genomic_DNA"/>
</dbReference>
<sequence>MPPSKSNLKVHVHVLQKTIIVSCGSGSQRLKWLGIVGLARWDEADFQGWRYLGIPEKIFFNGVEMDMGATVRDVLTDGCEITVVPSIHDYDEKAAGKSKR</sequence>